<dbReference type="GO" id="GO:0051536">
    <property type="term" value="F:iron-sulfur cluster binding"/>
    <property type="evidence" value="ECO:0007669"/>
    <property type="project" value="UniProtKB-KW"/>
</dbReference>
<keyword evidence="3" id="KW-0472">Membrane</keyword>
<keyword evidence="3" id="KW-1133">Transmembrane helix</keyword>
<feature type="transmembrane region" description="Helical" evidence="3">
    <location>
        <begin position="12"/>
        <end position="31"/>
    </location>
</feature>
<dbReference type="SUPFAM" id="SSF53706">
    <property type="entry name" value="Formate dehydrogenase/DMSO reductase, domains 1-3"/>
    <property type="match status" value="1"/>
</dbReference>
<name>A0A939NFQ6_PRORE</name>
<reference evidence="4" key="1">
    <citation type="submission" date="2021-03" db="EMBL/GenBank/DDBJ databases">
        <title>Molecular epidemiology and mechanisms of colistin and carbapenem resistance in Enterobacteriaceae from clinical isolates, the environment and porcine samples in Pretoria, South Africa.</title>
        <authorList>
            <person name="Bogoshi D."/>
            <person name="Mbelle N.M."/>
            <person name="Naidoo V."/>
            <person name="Osei Sekyere J."/>
        </authorList>
    </citation>
    <scope>NUCLEOTIDE SEQUENCE</scope>
    <source>
        <strain evidence="4">C052</strain>
    </source>
</reference>
<dbReference type="Proteomes" id="UP000664477">
    <property type="component" value="Unassembled WGS sequence"/>
</dbReference>
<keyword evidence="3" id="KW-0812">Transmembrane</keyword>
<dbReference type="InterPro" id="IPR050612">
    <property type="entry name" value="Prok_Mopterin_Oxidored"/>
</dbReference>
<evidence type="ECO:0008006" key="6">
    <source>
        <dbReference type="Google" id="ProtNLM"/>
    </source>
</evidence>
<dbReference type="PANTHER" id="PTHR43742:SF6">
    <property type="entry name" value="OXIDOREDUCTASE YYAE-RELATED"/>
    <property type="match status" value="1"/>
</dbReference>
<accession>A0A939NFQ6</accession>
<dbReference type="PANTHER" id="PTHR43742">
    <property type="entry name" value="TRIMETHYLAMINE-N-OXIDE REDUCTASE"/>
    <property type="match status" value="1"/>
</dbReference>
<evidence type="ECO:0000256" key="1">
    <source>
        <dbReference type="ARBA" id="ARBA00023004"/>
    </source>
</evidence>
<dbReference type="CDD" id="cd00368">
    <property type="entry name" value="Molybdopterin-Binding"/>
    <property type="match status" value="1"/>
</dbReference>
<evidence type="ECO:0000313" key="5">
    <source>
        <dbReference type="Proteomes" id="UP000664477"/>
    </source>
</evidence>
<dbReference type="AlphaFoldDB" id="A0A939NFQ6"/>
<evidence type="ECO:0000256" key="2">
    <source>
        <dbReference type="ARBA" id="ARBA00023014"/>
    </source>
</evidence>
<sequence length="123" mass="14078">MKTINSLRLKRRTLLKGLGVVGLAVLLPVLIHKKSNQPLPKVRLKLSDYKTFRSTCAMECLHCNLTAYTYQGKLMKLQATEGFNVKCCLRGMSRTKWVYHEQRIKTPLLRVGEKGKSEFKPIS</sequence>
<dbReference type="EMBL" id="JAGETQ010000011">
    <property type="protein sequence ID" value="MBO1915906.1"/>
    <property type="molecule type" value="Genomic_DNA"/>
</dbReference>
<protein>
    <recommendedName>
        <fullName evidence="6">Twin-arginine translocation signal domain-containing protein</fullName>
    </recommendedName>
</protein>
<evidence type="ECO:0000256" key="3">
    <source>
        <dbReference type="SAM" id="Phobius"/>
    </source>
</evidence>
<gene>
    <name evidence="4" type="ORF">J4727_03920</name>
</gene>
<organism evidence="4 5">
    <name type="scientific">Providencia rettgeri</name>
    <dbReference type="NCBI Taxonomy" id="587"/>
    <lineage>
        <taxon>Bacteria</taxon>
        <taxon>Pseudomonadati</taxon>
        <taxon>Pseudomonadota</taxon>
        <taxon>Gammaproteobacteria</taxon>
        <taxon>Enterobacterales</taxon>
        <taxon>Morganellaceae</taxon>
        <taxon>Providencia</taxon>
    </lineage>
</organism>
<proteinExistence type="predicted"/>
<dbReference type="Gene3D" id="3.30.200.210">
    <property type="match status" value="1"/>
</dbReference>
<keyword evidence="2" id="KW-0479">Metal-binding</keyword>
<keyword evidence="2" id="KW-0411">Iron-sulfur</keyword>
<comment type="caution">
    <text evidence="4">The sequence shown here is derived from an EMBL/GenBank/DDBJ whole genome shotgun (WGS) entry which is preliminary data.</text>
</comment>
<evidence type="ECO:0000313" key="4">
    <source>
        <dbReference type="EMBL" id="MBO1915906.1"/>
    </source>
</evidence>
<keyword evidence="1" id="KW-0408">Iron</keyword>